<evidence type="ECO:0000313" key="1">
    <source>
        <dbReference type="EMBL" id="TWT35468.1"/>
    </source>
</evidence>
<organism evidence="1 2">
    <name type="scientific">Posidoniimonas corsicana</name>
    <dbReference type="NCBI Taxonomy" id="1938618"/>
    <lineage>
        <taxon>Bacteria</taxon>
        <taxon>Pseudomonadati</taxon>
        <taxon>Planctomycetota</taxon>
        <taxon>Planctomycetia</taxon>
        <taxon>Pirellulales</taxon>
        <taxon>Lacipirellulaceae</taxon>
        <taxon>Posidoniimonas</taxon>
    </lineage>
</organism>
<name>A0A5C5VA77_9BACT</name>
<keyword evidence="2" id="KW-1185">Reference proteome</keyword>
<comment type="caution">
    <text evidence="1">The sequence shown here is derived from an EMBL/GenBank/DDBJ whole genome shotgun (WGS) entry which is preliminary data.</text>
</comment>
<evidence type="ECO:0000313" key="2">
    <source>
        <dbReference type="Proteomes" id="UP000316714"/>
    </source>
</evidence>
<proteinExistence type="predicted"/>
<reference evidence="1 2" key="1">
    <citation type="submission" date="2019-02" db="EMBL/GenBank/DDBJ databases">
        <title>Deep-cultivation of Planctomycetes and their phenomic and genomic characterization uncovers novel biology.</title>
        <authorList>
            <person name="Wiegand S."/>
            <person name="Jogler M."/>
            <person name="Boedeker C."/>
            <person name="Pinto D."/>
            <person name="Vollmers J."/>
            <person name="Rivas-Marin E."/>
            <person name="Kohn T."/>
            <person name="Peeters S.H."/>
            <person name="Heuer A."/>
            <person name="Rast P."/>
            <person name="Oberbeckmann S."/>
            <person name="Bunk B."/>
            <person name="Jeske O."/>
            <person name="Meyerdierks A."/>
            <person name="Storesund J.E."/>
            <person name="Kallscheuer N."/>
            <person name="Luecker S."/>
            <person name="Lage O.M."/>
            <person name="Pohl T."/>
            <person name="Merkel B.J."/>
            <person name="Hornburger P."/>
            <person name="Mueller R.-W."/>
            <person name="Bruemmer F."/>
            <person name="Labrenz M."/>
            <person name="Spormann A.M."/>
            <person name="Op Den Camp H."/>
            <person name="Overmann J."/>
            <person name="Amann R."/>
            <person name="Jetten M.S.M."/>
            <person name="Mascher T."/>
            <person name="Medema M.H."/>
            <person name="Devos D.P."/>
            <person name="Kaster A.-K."/>
            <person name="Ovreas L."/>
            <person name="Rohde M."/>
            <person name="Galperin M.Y."/>
            <person name="Jogler C."/>
        </authorList>
    </citation>
    <scope>NUCLEOTIDE SEQUENCE [LARGE SCALE GENOMIC DNA]</scope>
    <source>
        <strain evidence="1 2">KOR34</strain>
    </source>
</reference>
<dbReference type="Proteomes" id="UP000316714">
    <property type="component" value="Unassembled WGS sequence"/>
</dbReference>
<sequence length="484" mass="52930">MPKTRDDTRSQSVGGAITVAGRLHAPNATDGMTPRWEWIPLLLTAATLLTGCRCPSSGVVPCARVAPCVYEQTAPLNHAPDLTEVASFERDALFQFPCQLPSPSDEFRLIDASTCGCNAARNTRVAYLLDLEQHWAGVLISCDTEAVQKALCLTRDLLKLREAEVRNAAAGSALSTFYLLAGAETQFTYVQRGIGEARDTLRRIDSLRERGLETPDDIDRSEISQMLTSLEDQALQLSLARIQLNGQLMRLLGCPLREEGMFQPRVDWACELTRPDFEALVADGLAHRSDVRSVRLAVCRLEKATLPVARAVLTVADPALGAVEPQSGLCHVIRCSCCYDQEEPIRRRQLCTLLKESREAAAAKIKGAAYQVAIQQQRVAVARQAVLDRRSELRALEKLRDVNDTSIFEISVARGRVFTAETTLVEQVVELKVAEVALRQEQGLLVEECGLGAHLCCEPHSSYTVAPVEPTCPCEGLAIPGAEG</sequence>
<dbReference type="EMBL" id="SIHJ01000001">
    <property type="protein sequence ID" value="TWT35468.1"/>
    <property type="molecule type" value="Genomic_DNA"/>
</dbReference>
<gene>
    <name evidence="1" type="ORF">KOR34_03600</name>
</gene>
<evidence type="ECO:0008006" key="3">
    <source>
        <dbReference type="Google" id="ProtNLM"/>
    </source>
</evidence>
<dbReference type="SUPFAM" id="SSF56954">
    <property type="entry name" value="Outer membrane efflux proteins (OEP)"/>
    <property type="match status" value="2"/>
</dbReference>
<protein>
    <recommendedName>
        <fullName evidence="3">Outer membrane efflux protein</fullName>
    </recommendedName>
</protein>
<dbReference type="AlphaFoldDB" id="A0A5C5VA77"/>
<accession>A0A5C5VA77</accession>
<dbReference type="Gene3D" id="1.20.1600.10">
    <property type="entry name" value="Outer membrane efflux proteins (OEP)"/>
    <property type="match status" value="2"/>
</dbReference>